<organism evidence="1 2">
    <name type="scientific">Daphnia magna</name>
    <dbReference type="NCBI Taxonomy" id="35525"/>
    <lineage>
        <taxon>Eukaryota</taxon>
        <taxon>Metazoa</taxon>
        <taxon>Ecdysozoa</taxon>
        <taxon>Arthropoda</taxon>
        <taxon>Crustacea</taxon>
        <taxon>Branchiopoda</taxon>
        <taxon>Diplostraca</taxon>
        <taxon>Cladocera</taxon>
        <taxon>Anomopoda</taxon>
        <taxon>Daphniidae</taxon>
        <taxon>Daphnia</taxon>
    </lineage>
</organism>
<evidence type="ECO:0000313" key="2">
    <source>
        <dbReference type="Proteomes" id="UP001234178"/>
    </source>
</evidence>
<keyword evidence="2" id="KW-1185">Reference proteome</keyword>
<accession>A0ABQ9YXF7</accession>
<gene>
    <name evidence="1" type="ORF">OUZ56_006838</name>
</gene>
<evidence type="ECO:0000313" key="1">
    <source>
        <dbReference type="EMBL" id="KAK4005118.1"/>
    </source>
</evidence>
<dbReference type="EMBL" id="JAOYFB010000001">
    <property type="protein sequence ID" value="KAK4005118.1"/>
    <property type="molecule type" value="Genomic_DNA"/>
</dbReference>
<sequence length="107" mass="11926">MCMASYYHDRPDSKERQVAGSTVVETLAARGSQIVGGILGKKNGTLTHTNLFVHFHVAVAYQDSCSSSQHFEDELISVCCAMKRARFERNTAGPWLSMKMEGKQEKK</sequence>
<name>A0ABQ9YXF7_9CRUS</name>
<dbReference type="Proteomes" id="UP001234178">
    <property type="component" value="Unassembled WGS sequence"/>
</dbReference>
<reference evidence="1 2" key="1">
    <citation type="journal article" date="2023" name="Nucleic Acids Res.">
        <title>The hologenome of Daphnia magna reveals possible DNA methylation and microbiome-mediated evolution of the host genome.</title>
        <authorList>
            <person name="Chaturvedi A."/>
            <person name="Li X."/>
            <person name="Dhandapani V."/>
            <person name="Marshall H."/>
            <person name="Kissane S."/>
            <person name="Cuenca-Cambronero M."/>
            <person name="Asole G."/>
            <person name="Calvet F."/>
            <person name="Ruiz-Romero M."/>
            <person name="Marangio P."/>
            <person name="Guigo R."/>
            <person name="Rago D."/>
            <person name="Mirbahai L."/>
            <person name="Eastwood N."/>
            <person name="Colbourne J.K."/>
            <person name="Zhou J."/>
            <person name="Mallon E."/>
            <person name="Orsini L."/>
        </authorList>
    </citation>
    <scope>NUCLEOTIDE SEQUENCE [LARGE SCALE GENOMIC DNA]</scope>
    <source>
        <strain evidence="1">LRV0_1</strain>
    </source>
</reference>
<proteinExistence type="predicted"/>
<protein>
    <submittedName>
        <fullName evidence="1">Uncharacterized protein</fullName>
    </submittedName>
</protein>
<comment type="caution">
    <text evidence="1">The sequence shown here is derived from an EMBL/GenBank/DDBJ whole genome shotgun (WGS) entry which is preliminary data.</text>
</comment>